<evidence type="ECO:0000313" key="1">
    <source>
        <dbReference type="EMBL" id="TBW40351.1"/>
    </source>
</evidence>
<accession>A0A4Q9VWR9</accession>
<dbReference type="Proteomes" id="UP000292781">
    <property type="component" value="Unassembled WGS sequence"/>
</dbReference>
<protein>
    <submittedName>
        <fullName evidence="1">Uncharacterized protein</fullName>
    </submittedName>
</protein>
<dbReference type="AlphaFoldDB" id="A0A4Q9VWR9"/>
<sequence length="96" mass="10344">MSFNYLIEIDEIDTGILVREGGAYAFHAVDARVQALDGAVFPSAPAAERAVRRFLRERAGPRPVRWAGTPRREIGDWAGSMLSGATPGLVAAPHGR</sequence>
<dbReference type="EMBL" id="SJFN01000004">
    <property type="protein sequence ID" value="TBW40351.1"/>
    <property type="molecule type" value="Genomic_DNA"/>
</dbReference>
<comment type="caution">
    <text evidence="1">The sequence shown here is derived from an EMBL/GenBank/DDBJ whole genome shotgun (WGS) entry which is preliminary data.</text>
</comment>
<keyword evidence="2" id="KW-1185">Reference proteome</keyword>
<gene>
    <name evidence="1" type="ORF">EYW49_03980</name>
</gene>
<dbReference type="RefSeq" id="WP_131306437.1">
    <property type="nucleotide sequence ID" value="NZ_SJFN01000004.1"/>
</dbReference>
<organism evidence="1 2">
    <name type="scientific">Siculibacillus lacustris</name>
    <dbReference type="NCBI Taxonomy" id="1549641"/>
    <lineage>
        <taxon>Bacteria</taxon>
        <taxon>Pseudomonadati</taxon>
        <taxon>Pseudomonadota</taxon>
        <taxon>Alphaproteobacteria</taxon>
        <taxon>Hyphomicrobiales</taxon>
        <taxon>Ancalomicrobiaceae</taxon>
        <taxon>Siculibacillus</taxon>
    </lineage>
</organism>
<evidence type="ECO:0000313" key="2">
    <source>
        <dbReference type="Proteomes" id="UP000292781"/>
    </source>
</evidence>
<name>A0A4Q9VWR9_9HYPH</name>
<reference evidence="1 2" key="1">
    <citation type="submission" date="2019-02" db="EMBL/GenBank/DDBJ databases">
        <title>Siculibacillus lacustris gen. nov., sp. nov., a new rosette-forming bacterium isolated from a freshwater crater lake (Lake St. Ana, Romania).</title>
        <authorList>
            <person name="Felfoldi T."/>
            <person name="Marton Z."/>
            <person name="Szabo A."/>
            <person name="Mentes A."/>
            <person name="Boka K."/>
            <person name="Marialigeti K."/>
            <person name="Mathe I."/>
            <person name="Koncz M."/>
            <person name="Schumann P."/>
            <person name="Toth E."/>
        </authorList>
    </citation>
    <scope>NUCLEOTIDE SEQUENCE [LARGE SCALE GENOMIC DNA]</scope>
    <source>
        <strain evidence="1 2">SA-279</strain>
    </source>
</reference>
<proteinExistence type="predicted"/>
<dbReference type="OrthoDB" id="7584850at2"/>